<dbReference type="HOGENOM" id="CLU_106668_0_0_7"/>
<evidence type="ECO:0000313" key="2">
    <source>
        <dbReference type="EMBL" id="ADO68104.1"/>
    </source>
</evidence>
<feature type="domain" description="Endonuclease GajA/Old nuclease/RecF-like AAA" evidence="1">
    <location>
        <begin position="2"/>
        <end position="45"/>
    </location>
</feature>
<protein>
    <submittedName>
        <fullName evidence="2">DNA replication and repair protein</fullName>
    </submittedName>
</protein>
<dbReference type="PANTHER" id="PTHR32182:SF25">
    <property type="entry name" value="SLR1056 PROTEIN"/>
    <property type="match status" value="1"/>
</dbReference>
<dbReference type="GO" id="GO:0000731">
    <property type="term" value="P:DNA synthesis involved in DNA repair"/>
    <property type="evidence" value="ECO:0007669"/>
    <property type="project" value="TreeGrafter"/>
</dbReference>
<dbReference type="RefSeq" id="WP_013374080.1">
    <property type="nucleotide sequence ID" value="NC_014623.1"/>
</dbReference>
<proteinExistence type="predicted"/>
<dbReference type="PANTHER" id="PTHR32182">
    <property type="entry name" value="DNA REPLICATION AND REPAIR PROTEIN RECF"/>
    <property type="match status" value="1"/>
</dbReference>
<name>E3FNM5_STIAD</name>
<dbReference type="STRING" id="378806.STAUR_0295"/>
<evidence type="ECO:0000259" key="1">
    <source>
        <dbReference type="Pfam" id="PF13175"/>
    </source>
</evidence>
<accession>E3FNM5</accession>
<reference evidence="2 3" key="1">
    <citation type="journal article" date="2011" name="Mol. Biol. Evol.">
        <title>Comparative genomic analysis of fruiting body formation in Myxococcales.</title>
        <authorList>
            <person name="Huntley S."/>
            <person name="Hamann N."/>
            <person name="Wegener-Feldbrugge S."/>
            <person name="Treuner-Lange A."/>
            <person name="Kube M."/>
            <person name="Reinhardt R."/>
            <person name="Klages S."/>
            <person name="Muller R."/>
            <person name="Ronning C.M."/>
            <person name="Nierman W.C."/>
            <person name="Sogaard-Andersen L."/>
        </authorList>
    </citation>
    <scope>NUCLEOTIDE SEQUENCE [LARGE SCALE GENOMIC DNA]</scope>
    <source>
        <strain evidence="2 3">DW4/3-1</strain>
    </source>
</reference>
<evidence type="ECO:0000313" key="3">
    <source>
        <dbReference type="Proteomes" id="UP000001351"/>
    </source>
</evidence>
<dbReference type="SUPFAM" id="SSF52540">
    <property type="entry name" value="P-loop containing nucleoside triphosphate hydrolases"/>
    <property type="match status" value="1"/>
</dbReference>
<dbReference type="Gene3D" id="3.40.50.300">
    <property type="entry name" value="P-loop containing nucleotide triphosphate hydrolases"/>
    <property type="match status" value="1"/>
</dbReference>
<dbReference type="InterPro" id="IPR027417">
    <property type="entry name" value="P-loop_NTPase"/>
</dbReference>
<sequence length="152" mass="16743">MLAALGVDNFKSYRSARLPLAELTVLIGANASGKSNLLEALQMLSWLARGRRLSEILYALKDRQLDVRGPVNRLVHEDNASFMLSARIKGDGQLLGFAVTLGLEAQGLRIAGEALVDEETAAKLFLYQVDRESSSPYSNEIQVAYNNFAREE</sequence>
<dbReference type="Proteomes" id="UP000001351">
    <property type="component" value="Chromosome"/>
</dbReference>
<gene>
    <name evidence="2" type="primary">recF</name>
    <name evidence="2" type="ordered locus">STAUR_0295</name>
</gene>
<dbReference type="InterPro" id="IPR041685">
    <property type="entry name" value="AAA_GajA/Old/RecF-like"/>
</dbReference>
<dbReference type="AlphaFoldDB" id="E3FNM5"/>
<keyword evidence="3" id="KW-1185">Reference proteome</keyword>
<dbReference type="eggNOG" id="COG4637">
    <property type="taxonomic scope" value="Bacteria"/>
</dbReference>
<organism evidence="2 3">
    <name type="scientific">Stigmatella aurantiaca (strain DW4/3-1)</name>
    <dbReference type="NCBI Taxonomy" id="378806"/>
    <lineage>
        <taxon>Bacteria</taxon>
        <taxon>Pseudomonadati</taxon>
        <taxon>Myxococcota</taxon>
        <taxon>Myxococcia</taxon>
        <taxon>Myxococcales</taxon>
        <taxon>Cystobacterineae</taxon>
        <taxon>Archangiaceae</taxon>
        <taxon>Stigmatella</taxon>
    </lineage>
</organism>
<dbReference type="EMBL" id="CP002271">
    <property type="protein sequence ID" value="ADO68104.1"/>
    <property type="molecule type" value="Genomic_DNA"/>
</dbReference>
<dbReference type="KEGG" id="sur:STAUR_0295"/>
<dbReference type="Pfam" id="PF13175">
    <property type="entry name" value="AAA_15"/>
    <property type="match status" value="1"/>
</dbReference>
<dbReference type="GO" id="GO:0006302">
    <property type="term" value="P:double-strand break repair"/>
    <property type="evidence" value="ECO:0007669"/>
    <property type="project" value="TreeGrafter"/>
</dbReference>